<comment type="catalytic activity">
    <reaction evidence="7">
        <text>L-threonyl-[protein] + ATP = O-phospho-L-threonyl-[protein] + ADP + H(+)</text>
        <dbReference type="Rhea" id="RHEA:46608"/>
        <dbReference type="Rhea" id="RHEA-COMP:11060"/>
        <dbReference type="Rhea" id="RHEA-COMP:11605"/>
        <dbReference type="ChEBI" id="CHEBI:15378"/>
        <dbReference type="ChEBI" id="CHEBI:30013"/>
        <dbReference type="ChEBI" id="CHEBI:30616"/>
        <dbReference type="ChEBI" id="CHEBI:61977"/>
        <dbReference type="ChEBI" id="CHEBI:456216"/>
        <dbReference type="EC" id="2.7.11.11"/>
    </reaction>
</comment>
<evidence type="ECO:0000313" key="15">
    <source>
        <dbReference type="Proteomes" id="UP001642540"/>
    </source>
</evidence>
<sequence length="440" mass="50977">MISSLYRRKKLKLFSHGTRHGPQSNQEEGDNEEDNSVKKGLFHSKNKFRFLFKTSSSSSAKTGAESEREGKVRIDLTDKSLASRIPPDMSVLQNYTKYTVEEFLHKAAEEFEEKWKTPGPHNAQITDFTVIKNLGEGSFGLVKLVEHKQTKEFYAMKTLIKAKVVKMKQVEHTLNEKKVLQCIGFPFIVELKYHFMDHANLYMVMDFINGGEMFYHLQKFKKFSESQAKFYAAQIVLCFEYLHMLDLVYRDLKPENLLIDNTGYVKMTDFGFAKRIKGRTWTLCGTPEYLAPEVIMAKGYGKAVDWWAVGVLIYEMVSGRSPFYAEQPLQIYEKIVAGKVKFPNFMGEDCKDIVKNILQVDLTRRFGNLKNGVHDIKNHKWFQSVDWNAVFHKKITPPFKPEVSHPGDARHFQPFESEIARDEGKAKPGDDQYDKYFVDF</sequence>
<dbReference type="PROSITE" id="PS00108">
    <property type="entry name" value="PROTEIN_KINASE_ST"/>
    <property type="match status" value="1"/>
</dbReference>
<evidence type="ECO:0000313" key="14">
    <source>
        <dbReference type="EMBL" id="CAL8102984.1"/>
    </source>
</evidence>
<dbReference type="SMART" id="SM00133">
    <property type="entry name" value="S_TK_X"/>
    <property type="match status" value="1"/>
</dbReference>
<dbReference type="PROSITE" id="PS50011">
    <property type="entry name" value="PROTEIN_KINASE_DOM"/>
    <property type="match status" value="1"/>
</dbReference>
<keyword evidence="15" id="KW-1185">Reference proteome</keyword>
<comment type="caution">
    <text evidence="14">The sequence shown here is derived from an EMBL/GenBank/DDBJ whole genome shotgun (WGS) entry which is preliminary data.</text>
</comment>
<evidence type="ECO:0000256" key="7">
    <source>
        <dbReference type="ARBA" id="ARBA00047292"/>
    </source>
</evidence>
<evidence type="ECO:0000256" key="5">
    <source>
        <dbReference type="ARBA" id="ARBA00022777"/>
    </source>
</evidence>
<dbReference type="SUPFAM" id="SSF56112">
    <property type="entry name" value="Protein kinase-like (PK-like)"/>
    <property type="match status" value="1"/>
</dbReference>
<evidence type="ECO:0000256" key="3">
    <source>
        <dbReference type="ARBA" id="ARBA00022679"/>
    </source>
</evidence>
<dbReference type="Proteomes" id="UP001642540">
    <property type="component" value="Unassembled WGS sequence"/>
</dbReference>
<dbReference type="InterPro" id="IPR017441">
    <property type="entry name" value="Protein_kinase_ATP_BS"/>
</dbReference>
<dbReference type="Gene3D" id="3.30.200.20">
    <property type="entry name" value="Phosphorylase Kinase, domain 1"/>
    <property type="match status" value="1"/>
</dbReference>
<comment type="catalytic activity">
    <reaction evidence="8">
        <text>L-seryl-[protein] + ATP = O-phospho-L-seryl-[protein] + ADP + H(+)</text>
        <dbReference type="Rhea" id="RHEA:17989"/>
        <dbReference type="Rhea" id="RHEA-COMP:9863"/>
        <dbReference type="Rhea" id="RHEA-COMP:11604"/>
        <dbReference type="ChEBI" id="CHEBI:15378"/>
        <dbReference type="ChEBI" id="CHEBI:29999"/>
        <dbReference type="ChEBI" id="CHEBI:30616"/>
        <dbReference type="ChEBI" id="CHEBI:83421"/>
        <dbReference type="ChEBI" id="CHEBI:456216"/>
        <dbReference type="EC" id="2.7.11.11"/>
    </reaction>
</comment>
<feature type="region of interest" description="Disordered" evidence="11">
    <location>
        <begin position="13"/>
        <end position="37"/>
    </location>
</feature>
<dbReference type="InterPro" id="IPR008271">
    <property type="entry name" value="Ser/Thr_kinase_AS"/>
</dbReference>
<dbReference type="InterPro" id="IPR000719">
    <property type="entry name" value="Prot_kinase_dom"/>
</dbReference>
<dbReference type="PANTHER" id="PTHR24353">
    <property type="entry name" value="CYCLIC NUCLEOTIDE-DEPENDENT PROTEIN KINASE"/>
    <property type="match status" value="1"/>
</dbReference>
<name>A0ABP1QLH2_9HEXA</name>
<dbReference type="InterPro" id="IPR011009">
    <property type="entry name" value="Kinase-like_dom_sf"/>
</dbReference>
<dbReference type="PANTHER" id="PTHR24353:SF153">
    <property type="entry name" value="CAMP-DEPENDENT PROTEIN KINASE CATALYTIC SUBUNIT 1"/>
    <property type="match status" value="1"/>
</dbReference>
<gene>
    <name evidence="14" type="ORF">ODALV1_LOCUS11314</name>
</gene>
<evidence type="ECO:0000256" key="1">
    <source>
        <dbReference type="ARBA" id="ARBA00012444"/>
    </source>
</evidence>
<dbReference type="EC" id="2.7.11.11" evidence="1"/>
<evidence type="ECO:0000256" key="9">
    <source>
        <dbReference type="PROSITE-ProRule" id="PRU10141"/>
    </source>
</evidence>
<feature type="domain" description="Protein kinase" evidence="12">
    <location>
        <begin position="128"/>
        <end position="382"/>
    </location>
</feature>
<evidence type="ECO:0000256" key="4">
    <source>
        <dbReference type="ARBA" id="ARBA00022741"/>
    </source>
</evidence>
<dbReference type="Pfam" id="PF00069">
    <property type="entry name" value="Pkinase"/>
    <property type="match status" value="1"/>
</dbReference>
<dbReference type="EMBL" id="CAXLJM020000034">
    <property type="protein sequence ID" value="CAL8102984.1"/>
    <property type="molecule type" value="Genomic_DNA"/>
</dbReference>
<feature type="domain" description="AGC-kinase C-terminal" evidence="13">
    <location>
        <begin position="383"/>
        <end position="440"/>
    </location>
</feature>
<evidence type="ECO:0000259" key="13">
    <source>
        <dbReference type="PROSITE" id="PS51285"/>
    </source>
</evidence>
<dbReference type="PROSITE" id="PS51285">
    <property type="entry name" value="AGC_KINASE_CTER"/>
    <property type="match status" value="1"/>
</dbReference>
<evidence type="ECO:0000256" key="8">
    <source>
        <dbReference type="ARBA" id="ARBA00047454"/>
    </source>
</evidence>
<protein>
    <recommendedName>
        <fullName evidence="1">cAMP-dependent protein kinase</fullName>
        <ecNumber evidence="1">2.7.11.11</ecNumber>
    </recommendedName>
</protein>
<reference evidence="14 15" key="1">
    <citation type="submission" date="2024-08" db="EMBL/GenBank/DDBJ databases">
        <authorList>
            <person name="Cucini C."/>
            <person name="Frati F."/>
        </authorList>
    </citation>
    <scope>NUCLEOTIDE SEQUENCE [LARGE SCALE GENOMIC DNA]</scope>
</reference>
<keyword evidence="4 9" id="KW-0547">Nucleotide-binding</keyword>
<organism evidence="14 15">
    <name type="scientific">Orchesella dallaii</name>
    <dbReference type="NCBI Taxonomy" id="48710"/>
    <lineage>
        <taxon>Eukaryota</taxon>
        <taxon>Metazoa</taxon>
        <taxon>Ecdysozoa</taxon>
        <taxon>Arthropoda</taxon>
        <taxon>Hexapoda</taxon>
        <taxon>Collembola</taxon>
        <taxon>Entomobryomorpha</taxon>
        <taxon>Entomobryoidea</taxon>
        <taxon>Orchesellidae</taxon>
        <taxon>Orchesellinae</taxon>
        <taxon>Orchesella</taxon>
    </lineage>
</organism>
<comment type="similarity">
    <text evidence="10">Belongs to the protein kinase superfamily.</text>
</comment>
<evidence type="ECO:0000256" key="2">
    <source>
        <dbReference type="ARBA" id="ARBA00022527"/>
    </source>
</evidence>
<accession>A0ABP1QLH2</accession>
<evidence type="ECO:0000256" key="6">
    <source>
        <dbReference type="ARBA" id="ARBA00022840"/>
    </source>
</evidence>
<evidence type="ECO:0000259" key="12">
    <source>
        <dbReference type="PROSITE" id="PS50011"/>
    </source>
</evidence>
<keyword evidence="2 10" id="KW-0723">Serine/threonine-protein kinase</keyword>
<dbReference type="Gene3D" id="1.10.510.10">
    <property type="entry name" value="Transferase(Phosphotransferase) domain 1"/>
    <property type="match status" value="1"/>
</dbReference>
<evidence type="ECO:0000256" key="10">
    <source>
        <dbReference type="RuleBase" id="RU000304"/>
    </source>
</evidence>
<keyword evidence="6 9" id="KW-0067">ATP-binding</keyword>
<dbReference type="PROSITE" id="PS00107">
    <property type="entry name" value="PROTEIN_KINASE_ATP"/>
    <property type="match status" value="1"/>
</dbReference>
<dbReference type="InterPro" id="IPR000961">
    <property type="entry name" value="AGC-kinase_C"/>
</dbReference>
<feature type="binding site" evidence="9">
    <location>
        <position position="157"/>
    </location>
    <ligand>
        <name>ATP</name>
        <dbReference type="ChEBI" id="CHEBI:30616"/>
    </ligand>
</feature>
<evidence type="ECO:0000256" key="11">
    <source>
        <dbReference type="SAM" id="MobiDB-lite"/>
    </source>
</evidence>
<dbReference type="SMART" id="SM00220">
    <property type="entry name" value="S_TKc"/>
    <property type="match status" value="1"/>
</dbReference>
<keyword evidence="5" id="KW-0418">Kinase</keyword>
<proteinExistence type="inferred from homology"/>
<keyword evidence="3" id="KW-0808">Transferase</keyword>